<gene>
    <name evidence="5" type="ORF">Q757_10080</name>
</gene>
<evidence type="ECO:0000256" key="1">
    <source>
        <dbReference type="ARBA" id="ARBA00004651"/>
    </source>
</evidence>
<dbReference type="Proteomes" id="UP000030023">
    <property type="component" value="Unassembled WGS sequence"/>
</dbReference>
<reference evidence="5 6" key="1">
    <citation type="journal article" date="2014" name="Antonie Van Leeuwenhoek">
        <title>Oenococcus alcoholitolerans sp. nov., a lactic acid bacteria isolated from cachaca and ethanol fermentation processes.</title>
        <authorList>
            <person name="Badotti F."/>
            <person name="Moreira A.P."/>
            <person name="Tonon L.A."/>
            <person name="de Lucena B.T."/>
            <person name="Gomes Fde C."/>
            <person name="Kruger R."/>
            <person name="Thompson C.C."/>
            <person name="de Morais M.A.Jr."/>
            <person name="Rosa C.A."/>
            <person name="Thompson F.L."/>
        </authorList>
    </citation>
    <scope>NUCLEOTIDE SEQUENCE [LARGE SCALE GENOMIC DNA]</scope>
    <source>
        <strain evidence="5 6">UFRJ-M7.2.18</strain>
    </source>
</reference>
<evidence type="ECO:0008006" key="7">
    <source>
        <dbReference type="Google" id="ProtNLM"/>
    </source>
</evidence>
<keyword evidence="2" id="KW-0813">Transport</keyword>
<keyword evidence="4" id="KW-0812">Transmembrane</keyword>
<keyword evidence="6" id="KW-1185">Reference proteome</keyword>
<evidence type="ECO:0000313" key="5">
    <source>
        <dbReference type="EMBL" id="KGO20196.1"/>
    </source>
</evidence>
<dbReference type="PANTHER" id="PTHR30425:SF2">
    <property type="entry name" value="ABC TRANSPORTER PERMEASE PROTEIN YQGH-RELATED"/>
    <property type="match status" value="1"/>
</dbReference>
<name>A0ABR4XNY1_9LACO</name>
<keyword evidence="4" id="KW-0472">Membrane</keyword>
<evidence type="ECO:0000256" key="2">
    <source>
        <dbReference type="ARBA" id="ARBA00022448"/>
    </source>
</evidence>
<proteinExistence type="predicted"/>
<evidence type="ECO:0000256" key="3">
    <source>
        <dbReference type="ARBA" id="ARBA00022475"/>
    </source>
</evidence>
<keyword evidence="3" id="KW-1003">Cell membrane</keyword>
<keyword evidence="4" id="KW-1133">Transmembrane helix</keyword>
<evidence type="ECO:0000256" key="4">
    <source>
        <dbReference type="SAM" id="Phobius"/>
    </source>
</evidence>
<protein>
    <recommendedName>
        <fullName evidence="7">ABC transmembrane type-1 domain-containing protein</fullName>
    </recommendedName>
</protein>
<dbReference type="EMBL" id="AXCV01000646">
    <property type="protein sequence ID" value="KGO20196.1"/>
    <property type="molecule type" value="Genomic_DNA"/>
</dbReference>
<accession>A0ABR4XNY1</accession>
<comment type="caution">
    <text evidence="5">The sequence shown here is derived from an EMBL/GenBank/DDBJ whole genome shotgun (WGS) entry which is preliminary data.</text>
</comment>
<dbReference type="PANTHER" id="PTHR30425">
    <property type="entry name" value="PHOSPHATE TRANSPORT SYSTEM PERMEASE PROTEIN PST"/>
    <property type="match status" value="1"/>
</dbReference>
<organism evidence="5 6">
    <name type="scientific">Oenococcus alcoholitolerans</name>
    <dbReference type="NCBI Taxonomy" id="931074"/>
    <lineage>
        <taxon>Bacteria</taxon>
        <taxon>Bacillati</taxon>
        <taxon>Bacillota</taxon>
        <taxon>Bacilli</taxon>
        <taxon>Lactobacillales</taxon>
        <taxon>Lactobacillaceae</taxon>
        <taxon>Oenococcus</taxon>
    </lineage>
</organism>
<sequence>MARAFGEALAVQMVVGNAAIMPNGLLSSASTLTSVLTQGIGNTTDGSVQNDALWTLAMLLLVMSLFFNMIIKFIGRKTSINQGDR</sequence>
<feature type="transmembrane region" description="Helical" evidence="4">
    <location>
        <begin position="52"/>
        <end position="71"/>
    </location>
</feature>
<dbReference type="InterPro" id="IPR051124">
    <property type="entry name" value="Phosphate_Transport_Permease"/>
</dbReference>
<evidence type="ECO:0000313" key="6">
    <source>
        <dbReference type="Proteomes" id="UP000030023"/>
    </source>
</evidence>
<comment type="subcellular location">
    <subcellularLocation>
        <location evidence="1">Cell membrane</location>
        <topology evidence="1">Multi-pass membrane protein</topology>
    </subcellularLocation>
</comment>